<dbReference type="EMBL" id="JAADAI010000153">
    <property type="protein sequence ID" value="NCS57697.1"/>
    <property type="molecule type" value="Genomic_DNA"/>
</dbReference>
<dbReference type="Pfam" id="PF04230">
    <property type="entry name" value="PS_pyruv_trans"/>
    <property type="match status" value="1"/>
</dbReference>
<dbReference type="AlphaFoldDB" id="A0A966L5R0"/>
<evidence type="ECO:0000313" key="3">
    <source>
        <dbReference type="Proteomes" id="UP000799330"/>
    </source>
</evidence>
<dbReference type="GO" id="GO:0016740">
    <property type="term" value="F:transferase activity"/>
    <property type="evidence" value="ECO:0007669"/>
    <property type="project" value="UniProtKB-KW"/>
</dbReference>
<accession>A0A966L5R0</accession>
<feature type="domain" description="Polysaccharide pyruvyl transferase" evidence="1">
    <location>
        <begin position="30"/>
        <end position="194"/>
    </location>
</feature>
<evidence type="ECO:0000313" key="2">
    <source>
        <dbReference type="EMBL" id="NCS57697.1"/>
    </source>
</evidence>
<reference evidence="2" key="1">
    <citation type="journal article" date="2019" name="Mol. Ecol.">
        <title>Genome evolution and host-microbiome shifts correspond with intraspecific niche divergence within harmful algal bloom-forming Microcystis aeruginosa.</title>
        <authorList>
            <person name="Jackrel S.L."/>
            <person name="White J.D."/>
            <person name="Evans J.T."/>
            <person name="Buffin K."/>
            <person name="Hayden K."/>
            <person name="Sarnelle O."/>
            <person name="Denef V.J."/>
        </authorList>
    </citation>
    <scope>NUCLEOTIDE SEQUENCE</scope>
    <source>
        <strain evidence="2">G11-04</strain>
    </source>
</reference>
<organism evidence="2 3">
    <name type="scientific">Microcystis aeruginosa G11-04</name>
    <dbReference type="NCBI Taxonomy" id="2685956"/>
    <lineage>
        <taxon>Bacteria</taxon>
        <taxon>Bacillati</taxon>
        <taxon>Cyanobacteriota</taxon>
        <taxon>Cyanophyceae</taxon>
        <taxon>Oscillatoriophycideae</taxon>
        <taxon>Chroococcales</taxon>
        <taxon>Microcystaceae</taxon>
        <taxon>Microcystis</taxon>
    </lineage>
</organism>
<dbReference type="InterPro" id="IPR007345">
    <property type="entry name" value="Polysacch_pyruvyl_Trfase"/>
</dbReference>
<comment type="caution">
    <text evidence="2">The sequence shown here is derived from an EMBL/GenBank/DDBJ whole genome shotgun (WGS) entry which is preliminary data.</text>
</comment>
<name>A0A966L5R0_MICAE</name>
<protein>
    <submittedName>
        <fullName evidence="2">Polysaccharide pyruvyl transferase family protein</fullName>
    </submittedName>
</protein>
<keyword evidence="2" id="KW-0808">Transferase</keyword>
<gene>
    <name evidence="2" type="ORF">GPJ16_12425</name>
</gene>
<proteinExistence type="predicted"/>
<sequence>MKLFYYQRPDGLSNFGDQLNSWLWERLLPGAFTGEENVVFVGTGTLLNHLLPQRIASAKKVLIFSTGAGYERKLTAIPEHWRIYCVRGLLSARQLGLPAELALTDGAILVRRLWQPAAEKTSSFAFMPHIHHAKAAGTAWLEVCQQLGFQYIDPCWPVEQVLTAISQTRVLLAEAMHGAIAAEALRVPWIPIITSPRILTFKWQDWCSSVGLDYGPHYVMPLWPFYPRSARGLRSSISYGQYWLHWLSQTPWRTLYRFQGDQRDWVAAQLERIAHRGHPQLSSDSRIEHLTVALEEKLEKLQD</sequence>
<dbReference type="Proteomes" id="UP000799330">
    <property type="component" value="Unassembled WGS sequence"/>
</dbReference>
<evidence type="ECO:0000259" key="1">
    <source>
        <dbReference type="Pfam" id="PF04230"/>
    </source>
</evidence>